<dbReference type="GO" id="GO:0005886">
    <property type="term" value="C:plasma membrane"/>
    <property type="evidence" value="ECO:0007669"/>
    <property type="project" value="UniProtKB-SubCell"/>
</dbReference>
<comment type="subunit">
    <text evidence="10">Probably interacts with PlsX.</text>
</comment>
<keyword evidence="3 10" id="KW-0808">Transferase</keyword>
<dbReference type="EMBL" id="MRCG01000006">
    <property type="protein sequence ID" value="OKH48470.1"/>
    <property type="molecule type" value="Genomic_DNA"/>
</dbReference>
<keyword evidence="1 10" id="KW-1003">Cell membrane</keyword>
<feature type="transmembrane region" description="Helical" evidence="10">
    <location>
        <begin position="152"/>
        <end position="169"/>
    </location>
</feature>
<evidence type="ECO:0000256" key="10">
    <source>
        <dbReference type="HAMAP-Rule" id="MF_01043"/>
    </source>
</evidence>
<dbReference type="UniPathway" id="UPA00085"/>
<feature type="transmembrane region" description="Helical" evidence="10">
    <location>
        <begin position="84"/>
        <end position="105"/>
    </location>
</feature>
<feature type="transmembrane region" description="Helical" evidence="10">
    <location>
        <begin position="125"/>
        <end position="145"/>
    </location>
</feature>
<proteinExistence type="inferred from homology"/>
<evidence type="ECO:0000313" key="12">
    <source>
        <dbReference type="Proteomes" id="UP000185557"/>
    </source>
</evidence>
<dbReference type="RefSeq" id="WP_073608397.1">
    <property type="nucleotide sequence ID" value="NZ_MRCG01000006.1"/>
</dbReference>
<keyword evidence="7 10" id="KW-0472">Membrane</keyword>
<comment type="pathway">
    <text evidence="10">Lipid metabolism; phospholipid metabolism.</text>
</comment>
<feature type="transmembrane region" description="Helical" evidence="10">
    <location>
        <begin position="55"/>
        <end position="77"/>
    </location>
</feature>
<dbReference type="InterPro" id="IPR003811">
    <property type="entry name" value="G3P_acylTferase_PlsY"/>
</dbReference>
<keyword evidence="5 10" id="KW-1133">Transmembrane helix</keyword>
<dbReference type="PANTHER" id="PTHR30309:SF0">
    <property type="entry name" value="GLYCEROL-3-PHOSPHATE ACYLTRANSFERASE-RELATED"/>
    <property type="match status" value="1"/>
</dbReference>
<dbReference type="SMART" id="SM01207">
    <property type="entry name" value="G3P_acyltransf"/>
    <property type="match status" value="1"/>
</dbReference>
<keyword evidence="6 10" id="KW-0443">Lipid metabolism</keyword>
<evidence type="ECO:0000256" key="1">
    <source>
        <dbReference type="ARBA" id="ARBA00022475"/>
    </source>
</evidence>
<reference evidence="11 12" key="1">
    <citation type="submission" date="2016-11" db="EMBL/GenBank/DDBJ databases">
        <title>Draft Genome Sequences of Nine Cyanobacterial Strains from Diverse Habitats.</title>
        <authorList>
            <person name="Zhu T."/>
            <person name="Hou S."/>
            <person name="Lu X."/>
            <person name="Hess W.R."/>
        </authorList>
    </citation>
    <scope>NUCLEOTIDE SEQUENCE [LARGE SCALE GENOMIC DNA]</scope>
    <source>
        <strain evidence="11 12">NIES-30</strain>
    </source>
</reference>
<dbReference type="PANTHER" id="PTHR30309">
    <property type="entry name" value="INNER MEMBRANE PROTEIN YGIH"/>
    <property type="match status" value="1"/>
</dbReference>
<dbReference type="EC" id="2.3.1.275" evidence="10"/>
<dbReference type="AlphaFoldDB" id="A0A1U7J6I5"/>
<comment type="function">
    <text evidence="10">Catalyzes the transfer of an acyl group from acyl-phosphate (acyl-PO(4)) to glycerol-3-phosphate (G3P) to form lysophosphatidic acid (LPA). This enzyme utilizes acyl-phosphate as fatty acyl donor, but not acyl-CoA or acyl-ACP.</text>
</comment>
<dbReference type="HAMAP" id="MF_01043">
    <property type="entry name" value="PlsY"/>
    <property type="match status" value="1"/>
</dbReference>
<evidence type="ECO:0000256" key="7">
    <source>
        <dbReference type="ARBA" id="ARBA00023136"/>
    </source>
</evidence>
<evidence type="ECO:0000313" key="11">
    <source>
        <dbReference type="EMBL" id="OKH48470.1"/>
    </source>
</evidence>
<sequence>MAVLAIVLLLAAAYLLGSIPTGYLVAKGVKGIDIRQHGSGGTGATNVLRTVGKGAAIAVLLIDLLKGLLAVLLVALVWPQVTALTALAALWQPWVAVGAGLLALVGHSKSVWINFTGGKSVASGLGVLIGLAWPVALGAAIAFGLALALSRIVSLSSIVAAIAASLLMVITGQPLPYAVLGALGALYVILRHRSNIDRLLAGTEPRLGQQSSDQGG</sequence>
<comment type="similarity">
    <text evidence="10">Belongs to the PlsY family.</text>
</comment>
<evidence type="ECO:0000256" key="6">
    <source>
        <dbReference type="ARBA" id="ARBA00023098"/>
    </source>
</evidence>
<evidence type="ECO:0000256" key="5">
    <source>
        <dbReference type="ARBA" id="ARBA00022989"/>
    </source>
</evidence>
<comment type="catalytic activity">
    <reaction evidence="10">
        <text>an acyl phosphate + sn-glycerol 3-phosphate = a 1-acyl-sn-glycero-3-phosphate + phosphate</text>
        <dbReference type="Rhea" id="RHEA:34075"/>
        <dbReference type="ChEBI" id="CHEBI:43474"/>
        <dbReference type="ChEBI" id="CHEBI:57597"/>
        <dbReference type="ChEBI" id="CHEBI:57970"/>
        <dbReference type="ChEBI" id="CHEBI:59918"/>
        <dbReference type="EC" id="2.3.1.275"/>
    </reaction>
</comment>
<comment type="caution">
    <text evidence="11">The sequence shown here is derived from an EMBL/GenBank/DDBJ whole genome shotgun (WGS) entry which is preliminary data.</text>
</comment>
<dbReference type="NCBIfam" id="TIGR00023">
    <property type="entry name" value="glycerol-3-phosphate 1-O-acyltransferase PlsY"/>
    <property type="match status" value="1"/>
</dbReference>
<dbReference type="Proteomes" id="UP000185557">
    <property type="component" value="Unassembled WGS sequence"/>
</dbReference>
<evidence type="ECO:0000256" key="8">
    <source>
        <dbReference type="ARBA" id="ARBA00023209"/>
    </source>
</evidence>
<accession>A0A1U7J6I5</accession>
<organism evidence="11 12">
    <name type="scientific">Phormidium tenue NIES-30</name>
    <dbReference type="NCBI Taxonomy" id="549789"/>
    <lineage>
        <taxon>Bacteria</taxon>
        <taxon>Bacillati</taxon>
        <taxon>Cyanobacteriota</taxon>
        <taxon>Cyanophyceae</taxon>
        <taxon>Oscillatoriophycideae</taxon>
        <taxon>Oscillatoriales</taxon>
        <taxon>Oscillatoriaceae</taxon>
        <taxon>Phormidium</taxon>
    </lineage>
</organism>
<keyword evidence="12" id="KW-1185">Reference proteome</keyword>
<dbReference type="OrthoDB" id="9777124at2"/>
<keyword evidence="2 10" id="KW-0444">Lipid biosynthesis</keyword>
<dbReference type="GO" id="GO:0008654">
    <property type="term" value="P:phospholipid biosynthetic process"/>
    <property type="evidence" value="ECO:0007669"/>
    <property type="project" value="UniProtKB-UniRule"/>
</dbReference>
<comment type="subcellular location">
    <subcellularLocation>
        <location evidence="10">Cell membrane</location>
        <topology evidence="10">Multi-pass membrane protein</topology>
    </subcellularLocation>
</comment>
<keyword evidence="4 10" id="KW-0812">Transmembrane</keyword>
<evidence type="ECO:0000256" key="3">
    <source>
        <dbReference type="ARBA" id="ARBA00022679"/>
    </source>
</evidence>
<evidence type="ECO:0000256" key="9">
    <source>
        <dbReference type="ARBA" id="ARBA00023264"/>
    </source>
</evidence>
<gene>
    <name evidence="10" type="primary">plsY</name>
    <name evidence="11" type="ORF">NIES30_10685</name>
</gene>
<dbReference type="STRING" id="549789.NIES30_10685"/>
<evidence type="ECO:0000256" key="4">
    <source>
        <dbReference type="ARBA" id="ARBA00022692"/>
    </source>
</evidence>
<evidence type="ECO:0000256" key="2">
    <source>
        <dbReference type="ARBA" id="ARBA00022516"/>
    </source>
</evidence>
<keyword evidence="8 10" id="KW-0594">Phospholipid biosynthesis</keyword>
<name>A0A1U7J6I5_9CYAN</name>
<dbReference type="Pfam" id="PF02660">
    <property type="entry name" value="G3P_acyltransf"/>
    <property type="match status" value="1"/>
</dbReference>
<protein>
    <recommendedName>
        <fullName evidence="10">Glycerol-3-phosphate acyltransferase</fullName>
    </recommendedName>
    <alternativeName>
        <fullName evidence="10">Acyl-PO4 G3P acyltransferase</fullName>
    </alternativeName>
    <alternativeName>
        <fullName evidence="10">Acyl-phosphate--glycerol-3-phosphate acyltransferase</fullName>
    </alternativeName>
    <alternativeName>
        <fullName evidence="10">G3P acyltransferase</fullName>
        <shortName evidence="10">GPAT</shortName>
        <ecNumber evidence="10">2.3.1.275</ecNumber>
    </alternativeName>
    <alternativeName>
        <fullName evidence="10">Lysophosphatidic acid synthase</fullName>
        <shortName evidence="10">LPA synthase</shortName>
    </alternativeName>
</protein>
<keyword evidence="9 10" id="KW-1208">Phospholipid metabolism</keyword>
<dbReference type="GO" id="GO:0043772">
    <property type="term" value="F:acyl-phosphate glycerol-3-phosphate acyltransferase activity"/>
    <property type="evidence" value="ECO:0007669"/>
    <property type="project" value="UniProtKB-UniRule"/>
</dbReference>
<keyword evidence="11" id="KW-0012">Acyltransferase</keyword>